<dbReference type="GO" id="GO:0005576">
    <property type="term" value="C:extracellular region"/>
    <property type="evidence" value="ECO:0007669"/>
    <property type="project" value="InterPro"/>
</dbReference>
<evidence type="ECO:0000256" key="9">
    <source>
        <dbReference type="RuleBase" id="RU000356"/>
    </source>
</evidence>
<dbReference type="PANTHER" id="PTHR47217:SF1">
    <property type="entry name" value="GLOBIN-LIKE PROTEIN"/>
    <property type="match status" value="1"/>
</dbReference>
<keyword evidence="4 9" id="KW-0561">Oxygen transport</keyword>
<reference evidence="11 12" key="1">
    <citation type="submission" date="2024-01" db="EMBL/GenBank/DDBJ databases">
        <title>The genome of the rayed Mediterranean limpet Patella caerulea (Linnaeus, 1758).</title>
        <authorList>
            <person name="Anh-Thu Weber A."/>
            <person name="Halstead-Nussloch G."/>
        </authorList>
    </citation>
    <scope>NUCLEOTIDE SEQUENCE [LARGE SCALE GENOMIC DNA]</scope>
    <source>
        <strain evidence="11">AATW-2023a</strain>
        <tissue evidence="11">Whole specimen</tissue>
    </source>
</reference>
<keyword evidence="6" id="KW-0408">Iron</keyword>
<evidence type="ECO:0000313" key="11">
    <source>
        <dbReference type="EMBL" id="KAK6168136.1"/>
    </source>
</evidence>
<evidence type="ECO:0000256" key="1">
    <source>
        <dbReference type="ARBA" id="ARBA00013895"/>
    </source>
</evidence>
<dbReference type="SUPFAM" id="SSF46458">
    <property type="entry name" value="Globin-like"/>
    <property type="match status" value="1"/>
</dbReference>
<dbReference type="Gene3D" id="1.10.490.10">
    <property type="entry name" value="Globins"/>
    <property type="match status" value="1"/>
</dbReference>
<protein>
    <recommendedName>
        <fullName evidence="1">Globin</fullName>
    </recommendedName>
    <alternativeName>
        <fullName evidence="8">Myoglobin</fullName>
    </alternativeName>
</protein>
<dbReference type="AlphaFoldDB" id="A0AAN8G5K1"/>
<organism evidence="11 12">
    <name type="scientific">Patella caerulea</name>
    <name type="common">Rayed Mediterranean limpet</name>
    <dbReference type="NCBI Taxonomy" id="87958"/>
    <lineage>
        <taxon>Eukaryota</taxon>
        <taxon>Metazoa</taxon>
        <taxon>Spiralia</taxon>
        <taxon>Lophotrochozoa</taxon>
        <taxon>Mollusca</taxon>
        <taxon>Gastropoda</taxon>
        <taxon>Patellogastropoda</taxon>
        <taxon>Patelloidea</taxon>
        <taxon>Patellidae</taxon>
        <taxon>Patella</taxon>
    </lineage>
</organism>
<comment type="similarity">
    <text evidence="9">Belongs to the globin family.</text>
</comment>
<dbReference type="InterPro" id="IPR044399">
    <property type="entry name" value="Mb-like_M"/>
</dbReference>
<dbReference type="PRINTS" id="PR00611">
    <property type="entry name" value="ERYTHCRUORIN"/>
</dbReference>
<keyword evidence="2 9" id="KW-0813">Transport</keyword>
<dbReference type="InterPro" id="IPR012292">
    <property type="entry name" value="Globin/Proto"/>
</dbReference>
<gene>
    <name evidence="11" type="ORF">SNE40_022021</name>
</gene>
<name>A0AAN8G5K1_PATCE</name>
<evidence type="ECO:0000256" key="4">
    <source>
        <dbReference type="ARBA" id="ARBA00022621"/>
    </source>
</evidence>
<dbReference type="GO" id="GO:0019825">
    <property type="term" value="F:oxygen binding"/>
    <property type="evidence" value="ECO:0007669"/>
    <property type="project" value="InterPro"/>
</dbReference>
<dbReference type="Pfam" id="PF00042">
    <property type="entry name" value="Globin"/>
    <property type="match status" value="1"/>
</dbReference>
<evidence type="ECO:0000256" key="8">
    <source>
        <dbReference type="ARBA" id="ARBA00030087"/>
    </source>
</evidence>
<feature type="domain" description="Globin" evidence="10">
    <location>
        <begin position="7"/>
        <end position="154"/>
    </location>
</feature>
<evidence type="ECO:0000256" key="5">
    <source>
        <dbReference type="ARBA" id="ARBA00022723"/>
    </source>
</evidence>
<proteinExistence type="inferred from homology"/>
<keyword evidence="12" id="KW-1185">Reference proteome</keyword>
<evidence type="ECO:0000256" key="6">
    <source>
        <dbReference type="ARBA" id="ARBA00023004"/>
    </source>
</evidence>
<evidence type="ECO:0000256" key="7">
    <source>
        <dbReference type="ARBA" id="ARBA00023179"/>
    </source>
</evidence>
<dbReference type="Proteomes" id="UP001347796">
    <property type="component" value="Unassembled WGS sequence"/>
</dbReference>
<evidence type="ECO:0000259" key="10">
    <source>
        <dbReference type="PROSITE" id="PS01033"/>
    </source>
</evidence>
<keyword evidence="5" id="KW-0479">Metal-binding</keyword>
<accession>A0AAN8G5K1</accession>
<dbReference type="CDD" id="cd01040">
    <property type="entry name" value="Mb-like"/>
    <property type="match status" value="1"/>
</dbReference>
<dbReference type="InterPro" id="IPR000971">
    <property type="entry name" value="Globin"/>
</dbReference>
<dbReference type="EMBL" id="JAZGQO010000018">
    <property type="protein sequence ID" value="KAK6168136.1"/>
    <property type="molecule type" value="Genomic_DNA"/>
</dbReference>
<dbReference type="GO" id="GO:0020037">
    <property type="term" value="F:heme binding"/>
    <property type="evidence" value="ECO:0007669"/>
    <property type="project" value="InterPro"/>
</dbReference>
<comment type="caution">
    <text evidence="11">The sequence shown here is derived from an EMBL/GenBank/DDBJ whole genome shotgun (WGS) entry which is preliminary data.</text>
</comment>
<dbReference type="InterPro" id="IPR009050">
    <property type="entry name" value="Globin-like_sf"/>
</dbReference>
<dbReference type="PANTHER" id="PTHR47217">
    <property type="entry name" value="GLOBIN-LIKE PROTEIN"/>
    <property type="match status" value="1"/>
</dbReference>
<dbReference type="GO" id="GO:0046872">
    <property type="term" value="F:metal ion binding"/>
    <property type="evidence" value="ECO:0007669"/>
    <property type="project" value="UniProtKB-KW"/>
</dbReference>
<evidence type="ECO:0000256" key="3">
    <source>
        <dbReference type="ARBA" id="ARBA00022617"/>
    </source>
</evidence>
<keyword evidence="3 9" id="KW-0349">Heme</keyword>
<dbReference type="GO" id="GO:0005833">
    <property type="term" value="C:hemoglobin complex"/>
    <property type="evidence" value="ECO:0007669"/>
    <property type="project" value="InterPro"/>
</dbReference>
<dbReference type="GO" id="GO:0005344">
    <property type="term" value="F:oxygen carrier activity"/>
    <property type="evidence" value="ECO:0007669"/>
    <property type="project" value="UniProtKB-KW"/>
</dbReference>
<keyword evidence="7" id="KW-0514">Muscle protein</keyword>
<evidence type="ECO:0000256" key="2">
    <source>
        <dbReference type="ARBA" id="ARBA00022448"/>
    </source>
</evidence>
<sequence length="155" mass="17407">MACKITGLTSAEKAAITASWKILSVNKKDNGMTLFLTLFSTYPDTLNYFKAFENKSLDEIKGMSDMRAHATAVMYAMDSLIDNVDDPECMVGLVRKIARNHKGRNIGKARFEQLRSLYGNYLDTNLGNRSSAATKSAWDKFLSYMNNLIEKEQNA</sequence>
<dbReference type="PROSITE" id="PS01033">
    <property type="entry name" value="GLOBIN"/>
    <property type="match status" value="1"/>
</dbReference>
<evidence type="ECO:0000313" key="12">
    <source>
        <dbReference type="Proteomes" id="UP001347796"/>
    </source>
</evidence>
<dbReference type="InterPro" id="IPR002336">
    <property type="entry name" value="Erythrocruorin"/>
</dbReference>